<organism evidence="1 2">
    <name type="scientific">Oopsacas minuta</name>
    <dbReference type="NCBI Taxonomy" id="111878"/>
    <lineage>
        <taxon>Eukaryota</taxon>
        <taxon>Metazoa</taxon>
        <taxon>Porifera</taxon>
        <taxon>Hexactinellida</taxon>
        <taxon>Hexasterophora</taxon>
        <taxon>Lyssacinosida</taxon>
        <taxon>Leucopsacidae</taxon>
        <taxon>Oopsacas</taxon>
    </lineage>
</organism>
<gene>
    <name evidence="1" type="ORF">LOD99_1851</name>
</gene>
<evidence type="ECO:0000313" key="2">
    <source>
        <dbReference type="Proteomes" id="UP001165289"/>
    </source>
</evidence>
<reference evidence="1 2" key="1">
    <citation type="journal article" date="2023" name="BMC Biol.">
        <title>The compact genome of the sponge Oopsacas minuta (Hexactinellida) is lacking key metazoan core genes.</title>
        <authorList>
            <person name="Santini S."/>
            <person name="Schenkelaars Q."/>
            <person name="Jourda C."/>
            <person name="Duchesne M."/>
            <person name="Belahbib H."/>
            <person name="Rocher C."/>
            <person name="Selva M."/>
            <person name="Riesgo A."/>
            <person name="Vervoort M."/>
            <person name="Leys S.P."/>
            <person name="Kodjabachian L."/>
            <person name="Le Bivic A."/>
            <person name="Borchiellini C."/>
            <person name="Claverie J.M."/>
            <person name="Renard E."/>
        </authorList>
    </citation>
    <scope>NUCLEOTIDE SEQUENCE [LARGE SCALE GENOMIC DNA]</scope>
    <source>
        <strain evidence="1">SPO-2</strain>
    </source>
</reference>
<protein>
    <submittedName>
        <fullName evidence="1">Uncharacterized protein</fullName>
    </submittedName>
</protein>
<sequence length="147" mass="16918">MPFLFSRTCYKEARTKVARIVVELRREWEKGLTQGLTSPKLIKVLFVMPNIKEQILMTTSSKLGHNTFSQVKFTLEKFSLKIIDELSVPQFEKVEKHCSELKAALVAKGSFPNKSCVSSLLEELDEWTFCIYIGLPLDVITMIFLKR</sequence>
<accession>A0AAV7K3R5</accession>
<proteinExistence type="predicted"/>
<evidence type="ECO:0000313" key="1">
    <source>
        <dbReference type="EMBL" id="KAI6655710.1"/>
    </source>
</evidence>
<name>A0AAV7K3R5_9METZ</name>
<keyword evidence="2" id="KW-1185">Reference proteome</keyword>
<comment type="caution">
    <text evidence="1">The sequence shown here is derived from an EMBL/GenBank/DDBJ whole genome shotgun (WGS) entry which is preliminary data.</text>
</comment>
<dbReference type="Proteomes" id="UP001165289">
    <property type="component" value="Unassembled WGS sequence"/>
</dbReference>
<dbReference type="EMBL" id="JAKMXF010000177">
    <property type="protein sequence ID" value="KAI6655710.1"/>
    <property type="molecule type" value="Genomic_DNA"/>
</dbReference>
<dbReference type="AlphaFoldDB" id="A0AAV7K3R5"/>